<dbReference type="InterPro" id="IPR029068">
    <property type="entry name" value="Glyas_Bleomycin-R_OHBP_Dase"/>
</dbReference>
<feature type="domain" description="VOC" evidence="1">
    <location>
        <begin position="10"/>
        <end position="123"/>
    </location>
</feature>
<organism evidence="2">
    <name type="scientific">uncultured Solirubrobacterales bacterium</name>
    <dbReference type="NCBI Taxonomy" id="768556"/>
    <lineage>
        <taxon>Bacteria</taxon>
        <taxon>Bacillati</taxon>
        <taxon>Actinomycetota</taxon>
        <taxon>Thermoleophilia</taxon>
        <taxon>Solirubrobacterales</taxon>
        <taxon>environmental samples</taxon>
    </lineage>
</organism>
<dbReference type="Pfam" id="PF00903">
    <property type="entry name" value="Glyoxalase"/>
    <property type="match status" value="1"/>
</dbReference>
<gene>
    <name evidence="2" type="ORF">AVDCRST_MAG45-2596</name>
</gene>
<dbReference type="PROSITE" id="PS51819">
    <property type="entry name" value="VOC"/>
    <property type="match status" value="1"/>
</dbReference>
<reference evidence="2" key="1">
    <citation type="submission" date="2020-02" db="EMBL/GenBank/DDBJ databases">
        <authorList>
            <person name="Meier V. D."/>
        </authorList>
    </citation>
    <scope>NUCLEOTIDE SEQUENCE</scope>
    <source>
        <strain evidence="2">AVDCRST_MAG45</strain>
    </source>
</reference>
<accession>A0A6J4THA3</accession>
<dbReference type="SUPFAM" id="SSF54593">
    <property type="entry name" value="Glyoxalase/Bleomycin resistance protein/Dihydroxybiphenyl dioxygenase"/>
    <property type="match status" value="1"/>
</dbReference>
<dbReference type="InterPro" id="IPR037523">
    <property type="entry name" value="VOC_core"/>
</dbReference>
<dbReference type="Gene3D" id="3.10.180.10">
    <property type="entry name" value="2,3-Dihydroxybiphenyl 1,2-Dioxygenase, domain 1"/>
    <property type="match status" value="1"/>
</dbReference>
<sequence length="134" mass="14546">MATPTPLVTGTDFITISTRDFDAAAEFYGNVLGLPLSKRWGQMPAGEFETGNLTLAVMQSDAFGLEFRANNHPIELRVDDVQAARAELESRGVDFKPDTLDSGVCHQAFFEDPDGNALAIHHRYAPAAPAAERP</sequence>
<evidence type="ECO:0000313" key="2">
    <source>
        <dbReference type="EMBL" id="CAA9522555.1"/>
    </source>
</evidence>
<proteinExistence type="predicted"/>
<protein>
    <recommendedName>
        <fullName evidence="1">VOC domain-containing protein</fullName>
    </recommendedName>
</protein>
<dbReference type="InterPro" id="IPR004360">
    <property type="entry name" value="Glyas_Fos-R_dOase_dom"/>
</dbReference>
<name>A0A6J4THA3_9ACTN</name>
<dbReference type="EMBL" id="CADCVU010000222">
    <property type="protein sequence ID" value="CAA9522555.1"/>
    <property type="molecule type" value="Genomic_DNA"/>
</dbReference>
<evidence type="ECO:0000259" key="1">
    <source>
        <dbReference type="PROSITE" id="PS51819"/>
    </source>
</evidence>
<dbReference type="AlphaFoldDB" id="A0A6J4THA3"/>